<dbReference type="InterPro" id="IPR012340">
    <property type="entry name" value="NA-bd_OB-fold"/>
</dbReference>
<dbReference type="CDD" id="cd18809">
    <property type="entry name" value="SF1_C_RecD"/>
    <property type="match status" value="1"/>
</dbReference>
<dbReference type="InterPro" id="IPR013955">
    <property type="entry name" value="Rep_factor-A_C"/>
</dbReference>
<sequence length="1650" mass="188527">MLANKKPQTSYAQLPQETKDKRNNRRRELAANLTEVSRAERNKRRRLSFANLPNTYANLPQSIKDKHSERRRQLRLAKEKNHEESTQSAKEKNHEESTQSVCTPISYESECQEIVCTMVSAQTAHPTDSEVVIEAVPAGTIPMDQNSTPTPVAGVIREVCSSSLTAVSRFKRNERRRIPYINLQNIYANIPAPIKDKHNEHCRQLRLEKEKNHEELTQSVCTPESSENACQELVRIMVPAQSAHPSNSEVVIEAEPVETIPADQDGTQPYVIGVIREVSWSSIHCHTTGTHEIGKRATSGQHVPVRRRPIPTEAFVLPIIAQCLHCDAKRFPFEPDGFCCSKGYEETSRKQGVVSAREFYAYRFQIQPKIDSIILESGRLLQQYAVDMYVKIETSRLDYFRHHQDEIRSDLYQGIIDSMAQGESRGSKIGAPIILPGLFIGGPRDMHKRYLDAMALVERYGKPDIFLTMTCNPKWIEITNELGPHEDAQNRPDLVTRVFKSKLEQMKKEVIKNKLFGPVQAYTYVIEFQKRGLPHVHLLLILKRGHKLTTPEHFDQFISAEIPDENENPHLYAAVLRHMMHGPCGKLNPSNVCMKNGKCKNHYPKKFTATTTIAEDGYPIYRRRNDNKQVQVRQQMLDNRWVVPYSPYLLAMLDCHVNVEICSTIKAVKYLYKYIYKGHDKIIFKIIAQRNNEVVDEITQFQIARWVTPPEAMWRIYKFNLFDMQPSVIALQLHLENCQVAALAHGLLVDDKGNEKCLEEACGYQMPNSLRQLFCTILVFCGALSPKELLLKFEEPLTEDYVKKQKMVPIEARQCLLRFVKSTLEPMGKTLQDFGLDDLLVAETQHDRLCKEILDEQHIDVSKLDLLMPCSLVRSHIWPYLKRFTLKENMRARTDPAFSSYLLRVGNGEEPCNSNDEITIPPSMIIQPDQKIAPVEQLITFVFPDLRRYSVDAISMTQSAILAPRNDLVDQTNELLIKRFPGKEYVYTSIDETVNRVDQGLYVDFMHSVCPPGLPAHRLVLKEDCPVMMLRNLDPSKGLCNGTRLIRQKLHKHVIMAQIAVGEHQGDIVFIPRISLQPADAKLYPVQFTRRQFPIRLCFAMTINKAQGQTLDIVGVNLQQPVFSHGQLYVALSRATTASKIKVILDTSYDGNQIITSTKNIVYGEILSETHSNPTEMDMNLSANVKEGMTNWTVQAMVIERGYPRVTTGDQTYQKVILIDSKGTKIQCTIWNAAIQVLEDTLKLYHSYLISNAKVGMTPPDFRLFDNPLQWTLSCRTPIEEISDAVYDIRRVKYEFVPLQDLSEYVRNNRGFDVLFTVLHVGTKRTTWDNSTIQNIIVIDASNIPTTLVLWNQFAEQEGEIMGTLEGPFPIVQATRMKVSAFQGFQLATKGSSTFSFNPPIPAAEKLRAWCMANAKAIHKLPMPERNMSLTPLRNNETPNKKEFKHVNDLPTIVDKQEFHWVQTICKVVDLTQRFWYLTCSKCNHATDAMSDGPFWCNHCKERVPPVANLKFNVELSDQTGSIVATVFPRDAEGMFGITAEYMRENIKQGELSASAIEKLCQGVEYVVRVKAYNYTQYRLPNCLYSIHEYELPSKTKRRTTAENTGGSTSKIEKPRKKARRQLIVNEQRNAYTDEDDLPLAVAFRKKKKN</sequence>
<feature type="domain" description="Helitron helicase-like" evidence="4">
    <location>
        <begin position="359"/>
        <end position="540"/>
    </location>
</feature>
<keyword evidence="7" id="KW-1185">Reference proteome</keyword>
<accession>A0AAV6KPW1</accession>
<protein>
    <recommendedName>
        <fullName evidence="8">ATP-dependent DNA helicase</fullName>
    </recommendedName>
</protein>
<dbReference type="Gene3D" id="2.40.50.140">
    <property type="entry name" value="Nucleic acid-binding proteins"/>
    <property type="match status" value="3"/>
</dbReference>
<feature type="domain" description="Replication protein A 70 kDa DNA-binding subunit B/D first OB fold" evidence="2">
    <location>
        <begin position="1184"/>
        <end position="1255"/>
    </location>
</feature>
<feature type="compositionally biased region" description="Basic and acidic residues" evidence="1">
    <location>
        <begin position="76"/>
        <end position="97"/>
    </location>
</feature>
<dbReference type="EMBL" id="JACTNZ010000004">
    <property type="protein sequence ID" value="KAG5554279.1"/>
    <property type="molecule type" value="Genomic_DNA"/>
</dbReference>
<dbReference type="InterPro" id="IPR025476">
    <property type="entry name" value="Helitron_helicase-like"/>
</dbReference>
<feature type="compositionally biased region" description="Polar residues" evidence="1">
    <location>
        <begin position="51"/>
        <end position="61"/>
    </location>
</feature>
<feature type="region of interest" description="Disordered" evidence="1">
    <location>
        <begin position="1"/>
        <end position="100"/>
    </location>
</feature>
<feature type="compositionally biased region" description="Basic and acidic residues" evidence="1">
    <location>
        <begin position="17"/>
        <end position="29"/>
    </location>
</feature>
<dbReference type="SUPFAM" id="SSF50249">
    <property type="entry name" value="Nucleic acid-binding proteins"/>
    <property type="match status" value="3"/>
</dbReference>
<dbReference type="InterPro" id="IPR003871">
    <property type="entry name" value="RFA1B/D_OB_1st"/>
</dbReference>
<evidence type="ECO:0000313" key="7">
    <source>
        <dbReference type="Proteomes" id="UP000823749"/>
    </source>
</evidence>
<evidence type="ECO:0000259" key="4">
    <source>
        <dbReference type="Pfam" id="PF14214"/>
    </source>
</evidence>
<dbReference type="SUPFAM" id="SSF52540">
    <property type="entry name" value="P-loop containing nucleoside triphosphate hydrolases"/>
    <property type="match status" value="1"/>
</dbReference>
<dbReference type="CDD" id="cd04475">
    <property type="entry name" value="RPA1_DBD_B"/>
    <property type="match status" value="1"/>
</dbReference>
<dbReference type="PANTHER" id="PTHR10492:SF57">
    <property type="entry name" value="ATP-DEPENDENT DNA HELICASE"/>
    <property type="match status" value="1"/>
</dbReference>
<comment type="caution">
    <text evidence="6">The sequence shown here is derived from an EMBL/GenBank/DDBJ whole genome shotgun (WGS) entry which is preliminary data.</text>
</comment>
<evidence type="ECO:0008006" key="8">
    <source>
        <dbReference type="Google" id="ProtNLM"/>
    </source>
</evidence>
<dbReference type="InterPro" id="IPR027417">
    <property type="entry name" value="P-loop_NTPase"/>
</dbReference>
<proteinExistence type="predicted"/>
<evidence type="ECO:0000259" key="3">
    <source>
        <dbReference type="Pfam" id="PF08646"/>
    </source>
</evidence>
<dbReference type="Pfam" id="PF08646">
    <property type="entry name" value="Rep_fac-A_C"/>
    <property type="match status" value="1"/>
</dbReference>
<dbReference type="Pfam" id="PF02721">
    <property type="entry name" value="DUF223"/>
    <property type="match status" value="1"/>
</dbReference>
<reference evidence="6" key="1">
    <citation type="submission" date="2020-08" db="EMBL/GenBank/DDBJ databases">
        <title>Plant Genome Project.</title>
        <authorList>
            <person name="Zhang R.-G."/>
        </authorList>
    </citation>
    <scope>NUCLEOTIDE SEQUENCE</scope>
    <source>
        <strain evidence="6">WSP0</strain>
        <tissue evidence="6">Leaf</tissue>
    </source>
</reference>
<dbReference type="PANTHER" id="PTHR10492">
    <property type="match status" value="1"/>
</dbReference>
<evidence type="ECO:0000256" key="1">
    <source>
        <dbReference type="SAM" id="MobiDB-lite"/>
    </source>
</evidence>
<name>A0AAV6KPW1_9ERIC</name>
<feature type="region of interest" description="Disordered" evidence="1">
    <location>
        <begin position="1596"/>
        <end position="1620"/>
    </location>
</feature>
<evidence type="ECO:0000313" key="6">
    <source>
        <dbReference type="EMBL" id="KAG5554279.1"/>
    </source>
</evidence>
<dbReference type="Pfam" id="PF14214">
    <property type="entry name" value="Helitron_like_N"/>
    <property type="match status" value="1"/>
</dbReference>
<dbReference type="Proteomes" id="UP000823749">
    <property type="component" value="Chromosome 4"/>
</dbReference>
<evidence type="ECO:0000259" key="2">
    <source>
        <dbReference type="Pfam" id="PF02721"/>
    </source>
</evidence>
<feature type="domain" description="DNA helicase Pif1-like 2B" evidence="5">
    <location>
        <begin position="1004"/>
        <end position="1046"/>
    </location>
</feature>
<organism evidence="6 7">
    <name type="scientific">Rhododendron griersonianum</name>
    <dbReference type="NCBI Taxonomy" id="479676"/>
    <lineage>
        <taxon>Eukaryota</taxon>
        <taxon>Viridiplantae</taxon>
        <taxon>Streptophyta</taxon>
        <taxon>Embryophyta</taxon>
        <taxon>Tracheophyta</taxon>
        <taxon>Spermatophyta</taxon>
        <taxon>Magnoliopsida</taxon>
        <taxon>eudicotyledons</taxon>
        <taxon>Gunneridae</taxon>
        <taxon>Pentapetalae</taxon>
        <taxon>asterids</taxon>
        <taxon>Ericales</taxon>
        <taxon>Ericaceae</taxon>
        <taxon>Ericoideae</taxon>
        <taxon>Rhodoreae</taxon>
        <taxon>Rhododendron</taxon>
    </lineage>
</organism>
<feature type="compositionally biased region" description="Polar residues" evidence="1">
    <location>
        <begin position="1"/>
        <end position="16"/>
    </location>
</feature>
<dbReference type="InterPro" id="IPR049163">
    <property type="entry name" value="Pif1-like_2B_dom"/>
</dbReference>
<dbReference type="Pfam" id="PF21530">
    <property type="entry name" value="Pif1_2B_dom"/>
    <property type="match status" value="1"/>
</dbReference>
<gene>
    <name evidence="6" type="ORF">RHGRI_011968</name>
</gene>
<evidence type="ECO:0000259" key="5">
    <source>
        <dbReference type="Pfam" id="PF21530"/>
    </source>
</evidence>
<feature type="domain" description="Replication factor A C-terminal" evidence="3">
    <location>
        <begin position="1462"/>
        <end position="1574"/>
    </location>
</feature>